<accession>A0A5N6W8B6</accession>
<evidence type="ECO:0000313" key="2">
    <source>
        <dbReference type="EMBL" id="KAE8316892.1"/>
    </source>
</evidence>
<evidence type="ECO:0000313" key="3">
    <source>
        <dbReference type="Proteomes" id="UP000325433"/>
    </source>
</evidence>
<gene>
    <name evidence="2" type="ORF">BDV41DRAFT_75712</name>
</gene>
<name>A0A5N6W8B6_9EURO</name>
<keyword evidence="1" id="KW-1133">Transmembrane helix</keyword>
<keyword evidence="1" id="KW-0812">Transmembrane</keyword>
<feature type="transmembrane region" description="Helical" evidence="1">
    <location>
        <begin position="44"/>
        <end position="67"/>
    </location>
</feature>
<organism evidence="2 3">
    <name type="scientific">Aspergillus transmontanensis</name>
    <dbReference type="NCBI Taxonomy" id="1034304"/>
    <lineage>
        <taxon>Eukaryota</taxon>
        <taxon>Fungi</taxon>
        <taxon>Dikarya</taxon>
        <taxon>Ascomycota</taxon>
        <taxon>Pezizomycotina</taxon>
        <taxon>Eurotiomycetes</taxon>
        <taxon>Eurotiomycetidae</taxon>
        <taxon>Eurotiales</taxon>
        <taxon>Aspergillaceae</taxon>
        <taxon>Aspergillus</taxon>
        <taxon>Aspergillus subgen. Circumdati</taxon>
    </lineage>
</organism>
<sequence>MYIRQPAFSTKPHGEIPNREIYAKLRTDSGTRGMDLFCFVKWDLAWLIHFASCWFLSLFFVFCWVSFWGGLGSGDCRWYYCYYCMYPCMGILGW</sequence>
<dbReference type="EMBL" id="ML738304">
    <property type="protein sequence ID" value="KAE8316892.1"/>
    <property type="molecule type" value="Genomic_DNA"/>
</dbReference>
<evidence type="ECO:0000256" key="1">
    <source>
        <dbReference type="SAM" id="Phobius"/>
    </source>
</evidence>
<protein>
    <submittedName>
        <fullName evidence="2">Uncharacterized protein</fullName>
    </submittedName>
</protein>
<keyword evidence="1" id="KW-0472">Membrane</keyword>
<dbReference type="AlphaFoldDB" id="A0A5N6W8B6"/>
<proteinExistence type="predicted"/>
<keyword evidence="3" id="KW-1185">Reference proteome</keyword>
<dbReference type="Proteomes" id="UP000325433">
    <property type="component" value="Unassembled WGS sequence"/>
</dbReference>
<reference evidence="3" key="1">
    <citation type="submission" date="2019-04" db="EMBL/GenBank/DDBJ databases">
        <title>Friends and foes A comparative genomics studyof 23 Aspergillus species from section Flavi.</title>
        <authorList>
            <consortium name="DOE Joint Genome Institute"/>
            <person name="Kjaerbolling I."/>
            <person name="Vesth T."/>
            <person name="Frisvad J.C."/>
            <person name="Nybo J.L."/>
            <person name="Theobald S."/>
            <person name="Kildgaard S."/>
            <person name="Isbrandt T."/>
            <person name="Kuo A."/>
            <person name="Sato A."/>
            <person name="Lyhne E.K."/>
            <person name="Kogle M.E."/>
            <person name="Wiebenga A."/>
            <person name="Kun R.S."/>
            <person name="Lubbers R.J."/>
            <person name="Makela M.R."/>
            <person name="Barry K."/>
            <person name="Chovatia M."/>
            <person name="Clum A."/>
            <person name="Daum C."/>
            <person name="Haridas S."/>
            <person name="He G."/>
            <person name="LaButti K."/>
            <person name="Lipzen A."/>
            <person name="Mondo S."/>
            <person name="Riley R."/>
            <person name="Salamov A."/>
            <person name="Simmons B.A."/>
            <person name="Magnuson J.K."/>
            <person name="Henrissat B."/>
            <person name="Mortensen U.H."/>
            <person name="Larsen T.O."/>
            <person name="Devries R.P."/>
            <person name="Grigoriev I.V."/>
            <person name="Machida M."/>
            <person name="Baker S.E."/>
            <person name="Andersen M.R."/>
        </authorList>
    </citation>
    <scope>NUCLEOTIDE SEQUENCE [LARGE SCALE GENOMIC DNA]</scope>
    <source>
        <strain evidence="3">CBS 130015</strain>
    </source>
</reference>